<dbReference type="InterPro" id="IPR005501">
    <property type="entry name" value="LamB/YcsF/PxpA-like"/>
</dbReference>
<dbReference type="SUPFAM" id="SSF88713">
    <property type="entry name" value="Glycoside hydrolase/deacetylase"/>
    <property type="match status" value="1"/>
</dbReference>
<organism evidence="1 2">
    <name type="scientific">Kangiella japonica</name>
    <dbReference type="NCBI Taxonomy" id="647384"/>
    <lineage>
        <taxon>Bacteria</taxon>
        <taxon>Pseudomonadati</taxon>
        <taxon>Pseudomonadota</taxon>
        <taxon>Gammaproteobacteria</taxon>
        <taxon>Kangiellales</taxon>
        <taxon>Kangiellaceae</taxon>
        <taxon>Kangiella</taxon>
    </lineage>
</organism>
<dbReference type="CDD" id="cd10801">
    <property type="entry name" value="LamB_YcsF_like_1"/>
    <property type="match status" value="1"/>
</dbReference>
<evidence type="ECO:0000313" key="2">
    <source>
        <dbReference type="Proteomes" id="UP001501221"/>
    </source>
</evidence>
<sequence length="253" mass="27630">MIRSIDINCDLGESTNPEDWARDAEIMPYISSCNIACGGHEGNQASVNASIKNAMSHNLAIGAHPSYPDKENFGRKSMSLSDHNLRKTLQQQIALVTDSCNRHGIKLNHVKPHGALYNDAAVNESLAMIFAEVVAQVSGNIKLMGLADSAMKEAANKVGIDFINEGFMDRNYQENKTLVSRTESEALHSTLEESLQQALNFAQGKPIYTPSGQLLSIKVDSICLHGDNPDAVSIAKQLQQRLKDNQIQVRSGI</sequence>
<keyword evidence="2" id="KW-1185">Reference proteome</keyword>
<evidence type="ECO:0000313" key="1">
    <source>
        <dbReference type="EMBL" id="GAA0201241.1"/>
    </source>
</evidence>
<accession>A0ABN0SUW2</accession>
<name>A0ABN0SUW2_9GAMM</name>
<dbReference type="PANTHER" id="PTHR30292">
    <property type="entry name" value="UNCHARACTERIZED PROTEIN YBGL-RELATED"/>
    <property type="match status" value="1"/>
</dbReference>
<dbReference type="NCBIfam" id="NF003816">
    <property type="entry name" value="PRK05406.1-5"/>
    <property type="match status" value="1"/>
</dbReference>
<dbReference type="PANTHER" id="PTHR30292:SF0">
    <property type="entry name" value="5-OXOPROLINASE SUBUNIT A"/>
    <property type="match status" value="1"/>
</dbReference>
<dbReference type="EMBL" id="BAAAFM010000001">
    <property type="protein sequence ID" value="GAA0201241.1"/>
    <property type="molecule type" value="Genomic_DNA"/>
</dbReference>
<dbReference type="RefSeq" id="WP_343986235.1">
    <property type="nucleotide sequence ID" value="NZ_BAAAFM010000001.1"/>
</dbReference>
<dbReference type="InterPro" id="IPR011330">
    <property type="entry name" value="Glyco_hydro/deAcase_b/a-brl"/>
</dbReference>
<proteinExistence type="predicted"/>
<dbReference type="NCBIfam" id="NF003814">
    <property type="entry name" value="PRK05406.1-3"/>
    <property type="match status" value="1"/>
</dbReference>
<comment type="caution">
    <text evidence="1">The sequence shown here is derived from an EMBL/GenBank/DDBJ whole genome shotgun (WGS) entry which is preliminary data.</text>
</comment>
<dbReference type="Proteomes" id="UP001501221">
    <property type="component" value="Unassembled WGS sequence"/>
</dbReference>
<protein>
    <submittedName>
        <fullName evidence="1">5-oxoprolinase subunit PxpA</fullName>
    </submittedName>
</protein>
<dbReference type="Gene3D" id="3.20.20.370">
    <property type="entry name" value="Glycoside hydrolase/deacetylase"/>
    <property type="match status" value="1"/>
</dbReference>
<dbReference type="Pfam" id="PF03746">
    <property type="entry name" value="LamB_YcsF"/>
    <property type="match status" value="1"/>
</dbReference>
<gene>
    <name evidence="1" type="primary">pxpA</name>
    <name evidence="1" type="ORF">GCM10009123_05710</name>
</gene>
<reference evidence="1 2" key="1">
    <citation type="journal article" date="2019" name="Int. J. Syst. Evol. Microbiol.">
        <title>The Global Catalogue of Microorganisms (GCM) 10K type strain sequencing project: providing services to taxonomists for standard genome sequencing and annotation.</title>
        <authorList>
            <consortium name="The Broad Institute Genomics Platform"/>
            <consortium name="The Broad Institute Genome Sequencing Center for Infectious Disease"/>
            <person name="Wu L."/>
            <person name="Ma J."/>
        </authorList>
    </citation>
    <scope>NUCLEOTIDE SEQUENCE [LARGE SCALE GENOMIC DNA]</scope>
    <source>
        <strain evidence="1 2">JCM 16211</strain>
    </source>
</reference>